<gene>
    <name evidence="2" type="ORF">EVAR_80137_1</name>
</gene>
<comment type="caution">
    <text evidence="2">The sequence shown here is derived from an EMBL/GenBank/DDBJ whole genome shotgun (WGS) entry which is preliminary data.</text>
</comment>
<reference evidence="2 3" key="1">
    <citation type="journal article" date="2019" name="Commun. Biol.">
        <title>The bagworm genome reveals a unique fibroin gene that provides high tensile strength.</title>
        <authorList>
            <person name="Kono N."/>
            <person name="Nakamura H."/>
            <person name="Ohtoshi R."/>
            <person name="Tomita M."/>
            <person name="Numata K."/>
            <person name="Arakawa K."/>
        </authorList>
    </citation>
    <scope>NUCLEOTIDE SEQUENCE [LARGE SCALE GENOMIC DNA]</scope>
</reference>
<dbReference type="EMBL" id="BGZK01001206">
    <property type="protein sequence ID" value="GBP74383.1"/>
    <property type="molecule type" value="Genomic_DNA"/>
</dbReference>
<keyword evidence="3" id="KW-1185">Reference proteome</keyword>
<proteinExistence type="predicted"/>
<organism evidence="2 3">
    <name type="scientific">Eumeta variegata</name>
    <name type="common">Bagworm moth</name>
    <name type="synonym">Eumeta japonica</name>
    <dbReference type="NCBI Taxonomy" id="151549"/>
    <lineage>
        <taxon>Eukaryota</taxon>
        <taxon>Metazoa</taxon>
        <taxon>Ecdysozoa</taxon>
        <taxon>Arthropoda</taxon>
        <taxon>Hexapoda</taxon>
        <taxon>Insecta</taxon>
        <taxon>Pterygota</taxon>
        <taxon>Neoptera</taxon>
        <taxon>Endopterygota</taxon>
        <taxon>Lepidoptera</taxon>
        <taxon>Glossata</taxon>
        <taxon>Ditrysia</taxon>
        <taxon>Tineoidea</taxon>
        <taxon>Psychidae</taxon>
        <taxon>Oiketicinae</taxon>
        <taxon>Eumeta</taxon>
    </lineage>
</organism>
<accession>A0A4C1YGE0</accession>
<evidence type="ECO:0000256" key="1">
    <source>
        <dbReference type="SAM" id="MobiDB-lite"/>
    </source>
</evidence>
<sequence length="145" mass="15943">MRDVPARSSTRSRAGGDMLASGRARPGAGLYTAALRELTYTVAAGAAAPARTGARVTTWARVARCPLEEYRAHEEYEVFTTSSVSHLIMEKCCTRFRLGILRKCRASVRRNDSATMAAPHAAGAARETQWMSFIIINEYFKLSNL</sequence>
<protein>
    <submittedName>
        <fullName evidence="2">Uncharacterized protein</fullName>
    </submittedName>
</protein>
<name>A0A4C1YGE0_EUMVA</name>
<feature type="region of interest" description="Disordered" evidence="1">
    <location>
        <begin position="1"/>
        <end position="21"/>
    </location>
</feature>
<dbReference type="AlphaFoldDB" id="A0A4C1YGE0"/>
<evidence type="ECO:0000313" key="3">
    <source>
        <dbReference type="Proteomes" id="UP000299102"/>
    </source>
</evidence>
<dbReference type="Proteomes" id="UP000299102">
    <property type="component" value="Unassembled WGS sequence"/>
</dbReference>
<evidence type="ECO:0000313" key="2">
    <source>
        <dbReference type="EMBL" id="GBP74383.1"/>
    </source>
</evidence>